<dbReference type="Proteomes" id="UP001501009">
    <property type="component" value="Unassembled WGS sequence"/>
</dbReference>
<keyword evidence="4" id="KW-0564">Palmitate</keyword>
<evidence type="ECO:0000256" key="3">
    <source>
        <dbReference type="ARBA" id="ARBA00023136"/>
    </source>
</evidence>
<keyword evidence="2 6" id="KW-0732">Signal</keyword>
<evidence type="ECO:0000256" key="4">
    <source>
        <dbReference type="ARBA" id="ARBA00023139"/>
    </source>
</evidence>
<feature type="signal peptide" evidence="6">
    <location>
        <begin position="1"/>
        <end position="29"/>
    </location>
</feature>
<dbReference type="EMBL" id="BAABDE010000013">
    <property type="protein sequence ID" value="GAA3792192.1"/>
    <property type="molecule type" value="Genomic_DNA"/>
</dbReference>
<evidence type="ECO:0000256" key="5">
    <source>
        <dbReference type="ARBA" id="ARBA00023288"/>
    </source>
</evidence>
<gene>
    <name evidence="7" type="ORF">GCM10022403_027790</name>
</gene>
<sequence length="460" mass="50300">MKASLSNFGIRRRCRVLVSGLLGIALLLAGCSDGDGGDSKAKTARSDTTCDGEIKGTAHITVWFHSEQSSEIGTLRSQVEEFNQAQKQVRVELVPLPGRRPYRELVNSAAASGDLPDLLDFDGPNLYSYAWSGRLRPIESCVPNSLRRDLLPSIRRQGTYAGRLWGVGTFDSGMGLFVRKSVLRKAHIRIPESAADAWSADEFTGILHKLRKQGHRTPLDLYLYSTKPGDEWPTYGFAPAVWSAGGDLIDPVHYRTADGYLNSPASVKALTTLQSWVKEGLVDPGRDDRAFVEGRSAISWLGHWVYGEYTKAFPGDVAIVPLPDFGKGTVTGMGSWQWGIPAGDADGDAVWRFLAFLLKPDEVHRMSAANGAIPSTNSAVKLSPQYGPHGAEHLYIDQLRSGVARPRPQTPAYPAITDAFSWAFRKIVLDRAPVATILDQAARRIDKDLTAHDGYPQKGS</sequence>
<keyword evidence="5" id="KW-0449">Lipoprotein</keyword>
<keyword evidence="3" id="KW-0472">Membrane</keyword>
<organism evidence="7 8">
    <name type="scientific">Streptomyces coacervatus</name>
    <dbReference type="NCBI Taxonomy" id="647381"/>
    <lineage>
        <taxon>Bacteria</taxon>
        <taxon>Bacillati</taxon>
        <taxon>Actinomycetota</taxon>
        <taxon>Actinomycetes</taxon>
        <taxon>Kitasatosporales</taxon>
        <taxon>Streptomycetaceae</taxon>
        <taxon>Streptomyces</taxon>
    </lineage>
</organism>
<name>A0ABP7HGK5_9ACTN</name>
<accession>A0ABP7HGK5</accession>
<evidence type="ECO:0000313" key="8">
    <source>
        <dbReference type="Proteomes" id="UP001501009"/>
    </source>
</evidence>
<keyword evidence="8" id="KW-1185">Reference proteome</keyword>
<evidence type="ECO:0000256" key="1">
    <source>
        <dbReference type="ARBA" id="ARBA00022475"/>
    </source>
</evidence>
<dbReference type="PROSITE" id="PS51257">
    <property type="entry name" value="PROKAR_LIPOPROTEIN"/>
    <property type="match status" value="1"/>
</dbReference>
<evidence type="ECO:0000256" key="6">
    <source>
        <dbReference type="SAM" id="SignalP"/>
    </source>
</evidence>
<feature type="chain" id="PRO_5046534978" evidence="6">
    <location>
        <begin position="30"/>
        <end position="460"/>
    </location>
</feature>
<reference evidence="8" key="1">
    <citation type="journal article" date="2019" name="Int. J. Syst. Evol. Microbiol.">
        <title>The Global Catalogue of Microorganisms (GCM) 10K type strain sequencing project: providing services to taxonomists for standard genome sequencing and annotation.</title>
        <authorList>
            <consortium name="The Broad Institute Genomics Platform"/>
            <consortium name="The Broad Institute Genome Sequencing Center for Infectious Disease"/>
            <person name="Wu L."/>
            <person name="Ma J."/>
        </authorList>
    </citation>
    <scope>NUCLEOTIDE SEQUENCE [LARGE SCALE GENOMIC DNA]</scope>
    <source>
        <strain evidence="8">JCM 17138</strain>
    </source>
</reference>
<keyword evidence="1" id="KW-1003">Cell membrane</keyword>
<evidence type="ECO:0000256" key="2">
    <source>
        <dbReference type="ARBA" id="ARBA00022729"/>
    </source>
</evidence>
<dbReference type="PANTHER" id="PTHR43649">
    <property type="entry name" value="ARABINOSE-BINDING PROTEIN-RELATED"/>
    <property type="match status" value="1"/>
</dbReference>
<dbReference type="RefSeq" id="WP_275771112.1">
    <property type="nucleotide sequence ID" value="NZ_BAABDE010000013.1"/>
</dbReference>
<dbReference type="InterPro" id="IPR050490">
    <property type="entry name" value="Bact_solute-bd_prot1"/>
</dbReference>
<dbReference type="CDD" id="cd13585">
    <property type="entry name" value="PBP2_TMBP_like"/>
    <property type="match status" value="1"/>
</dbReference>
<dbReference type="PANTHER" id="PTHR43649:SF33">
    <property type="entry name" value="POLYGALACTURONAN_RHAMNOGALACTURONAN-BINDING PROTEIN YTCQ"/>
    <property type="match status" value="1"/>
</dbReference>
<dbReference type="Gene3D" id="3.40.190.10">
    <property type="entry name" value="Periplasmic binding protein-like II"/>
    <property type="match status" value="1"/>
</dbReference>
<dbReference type="InterPro" id="IPR006059">
    <property type="entry name" value="SBP"/>
</dbReference>
<comment type="caution">
    <text evidence="7">The sequence shown here is derived from an EMBL/GenBank/DDBJ whole genome shotgun (WGS) entry which is preliminary data.</text>
</comment>
<proteinExistence type="predicted"/>
<evidence type="ECO:0000313" key="7">
    <source>
        <dbReference type="EMBL" id="GAA3792192.1"/>
    </source>
</evidence>
<dbReference type="Pfam" id="PF13416">
    <property type="entry name" value="SBP_bac_8"/>
    <property type="match status" value="1"/>
</dbReference>
<protein>
    <submittedName>
        <fullName evidence="7">Sugar ABC transporter substrate-binding protein</fullName>
    </submittedName>
</protein>
<dbReference type="SUPFAM" id="SSF53850">
    <property type="entry name" value="Periplasmic binding protein-like II"/>
    <property type="match status" value="1"/>
</dbReference>